<dbReference type="EMBL" id="CP002544">
    <property type="protein sequence ID" value="ADY31590.1"/>
    <property type="molecule type" value="Genomic_DNA"/>
</dbReference>
<reference evidence="1 2" key="1">
    <citation type="journal article" date="2011" name="Stand. Genomic Sci.">
        <title>Complete genome sequence of Odoribacter splanchnicus type strain (1651/6).</title>
        <authorList>
            <consortium name="US DOE Joint Genome Institute (JGI-PGF)"/>
            <person name="Goker M."/>
            <person name="Gronow S."/>
            <person name="Zeytun A."/>
            <person name="Nolan M."/>
            <person name="Lucas S."/>
            <person name="Lapidus A."/>
            <person name="Hammon N."/>
            <person name="Deshpande S."/>
            <person name="Cheng J.F."/>
            <person name="Pitluck S."/>
            <person name="Liolios K."/>
            <person name="Pagani I."/>
            <person name="Ivanova N."/>
            <person name="Mavromatis K."/>
            <person name="Ovchinikova G."/>
            <person name="Pati A."/>
            <person name="Tapia R."/>
            <person name="Han C."/>
            <person name="Goodwin L."/>
            <person name="Chen A."/>
            <person name="Palaniappan K."/>
            <person name="Land M."/>
            <person name="Hauser L."/>
            <person name="Jeffries C.D."/>
            <person name="Brambilla E.M."/>
            <person name="Rohde M."/>
            <person name="Detter J.C."/>
            <person name="Woyke T."/>
            <person name="Bristow J."/>
            <person name="Markowitz V."/>
            <person name="Hugenholtz P."/>
            <person name="Eisen J.A."/>
            <person name="Kyrpides N.C."/>
            <person name="Klenk H.P."/>
        </authorList>
    </citation>
    <scope>NUCLEOTIDE SEQUENCE [LARGE SCALE GENOMIC DNA]</scope>
    <source>
        <strain evidence="2">ATCC 29572 / DSM 20712 / JCM 15291 / NCTC 10825 / 1651/6</strain>
    </source>
</reference>
<sequence>MKRELTILLTEAFIKDIERYELDKIGFIHDT</sequence>
<evidence type="ECO:0000313" key="1">
    <source>
        <dbReference type="EMBL" id="ADY31590.1"/>
    </source>
</evidence>
<dbReference type="PaxDb" id="709991-Odosp_0505"/>
<dbReference type="Proteomes" id="UP000006657">
    <property type="component" value="Chromosome"/>
</dbReference>
<evidence type="ECO:0000313" key="2">
    <source>
        <dbReference type="Proteomes" id="UP000006657"/>
    </source>
</evidence>
<name>F9Z611_ODOSD</name>
<accession>F9Z611</accession>
<protein>
    <submittedName>
        <fullName evidence="1">Uncharacterized protein</fullName>
    </submittedName>
</protein>
<dbReference type="AlphaFoldDB" id="F9Z611"/>
<organism evidence="1 2">
    <name type="scientific">Odoribacter splanchnicus (strain ATCC 29572 / DSM 20712 / CIP 104287 / JCM 15291 / NCTC 10825 / 1651/6)</name>
    <name type="common">Bacteroides splanchnicus</name>
    <dbReference type="NCBI Taxonomy" id="709991"/>
    <lineage>
        <taxon>Bacteria</taxon>
        <taxon>Pseudomonadati</taxon>
        <taxon>Bacteroidota</taxon>
        <taxon>Bacteroidia</taxon>
        <taxon>Bacteroidales</taxon>
        <taxon>Odoribacteraceae</taxon>
        <taxon>Odoribacter</taxon>
    </lineage>
</organism>
<dbReference type="STRING" id="709991.Odosp_0505"/>
<dbReference type="HOGENOM" id="CLU_3397633_0_0_10"/>
<proteinExistence type="predicted"/>
<keyword evidence="2" id="KW-1185">Reference proteome</keyword>
<gene>
    <name evidence="1" type="ordered locus">Odosp_0505</name>
</gene>
<dbReference type="KEGG" id="osp:Odosp_0505"/>